<dbReference type="InterPro" id="IPR000917">
    <property type="entry name" value="Sulfatase_N"/>
</dbReference>
<feature type="domain" description="Sulfatase N-terminal" evidence="6">
    <location>
        <begin position="29"/>
        <end position="434"/>
    </location>
</feature>
<evidence type="ECO:0000256" key="4">
    <source>
        <dbReference type="ARBA" id="ARBA00022837"/>
    </source>
</evidence>
<dbReference type="Pfam" id="PF00884">
    <property type="entry name" value="Sulfatase"/>
    <property type="match status" value="1"/>
</dbReference>
<dbReference type="PANTHER" id="PTHR42693">
    <property type="entry name" value="ARYLSULFATASE FAMILY MEMBER"/>
    <property type="match status" value="1"/>
</dbReference>
<keyword evidence="3 7" id="KW-0378">Hydrolase</keyword>
<evidence type="ECO:0000256" key="2">
    <source>
        <dbReference type="ARBA" id="ARBA00022723"/>
    </source>
</evidence>
<keyword evidence="5" id="KW-0732">Signal</keyword>
<dbReference type="EC" id="3.1.6.1" evidence="7"/>
<name>A0A5C5YWU7_9BACT</name>
<organism evidence="7 8">
    <name type="scientific">Novipirellula herctigrandis</name>
    <dbReference type="NCBI Taxonomy" id="2527986"/>
    <lineage>
        <taxon>Bacteria</taxon>
        <taxon>Pseudomonadati</taxon>
        <taxon>Planctomycetota</taxon>
        <taxon>Planctomycetia</taxon>
        <taxon>Pirellulales</taxon>
        <taxon>Pirellulaceae</taxon>
        <taxon>Novipirellula</taxon>
    </lineage>
</organism>
<protein>
    <submittedName>
        <fullName evidence="7">Arylsulfatase</fullName>
        <ecNumber evidence="7">3.1.6.1</ecNumber>
    </submittedName>
</protein>
<dbReference type="AlphaFoldDB" id="A0A5C5YWU7"/>
<dbReference type="Gene3D" id="3.30.1120.10">
    <property type="match status" value="1"/>
</dbReference>
<dbReference type="Proteomes" id="UP000315010">
    <property type="component" value="Unassembled WGS sequence"/>
</dbReference>
<dbReference type="InterPro" id="IPR050738">
    <property type="entry name" value="Sulfatase"/>
</dbReference>
<comment type="caution">
    <text evidence="7">The sequence shown here is derived from an EMBL/GenBank/DDBJ whole genome shotgun (WGS) entry which is preliminary data.</text>
</comment>
<accession>A0A5C5YWU7</accession>
<dbReference type="PANTHER" id="PTHR42693:SF33">
    <property type="entry name" value="ARYLSULFATASE"/>
    <property type="match status" value="1"/>
</dbReference>
<evidence type="ECO:0000313" key="7">
    <source>
        <dbReference type="EMBL" id="TWT79485.1"/>
    </source>
</evidence>
<dbReference type="CDD" id="cd16025">
    <property type="entry name" value="PAS_like"/>
    <property type="match status" value="1"/>
</dbReference>
<keyword evidence="2" id="KW-0479">Metal-binding</keyword>
<evidence type="ECO:0000313" key="8">
    <source>
        <dbReference type="Proteomes" id="UP000315010"/>
    </source>
</evidence>
<evidence type="ECO:0000256" key="5">
    <source>
        <dbReference type="SAM" id="SignalP"/>
    </source>
</evidence>
<dbReference type="SUPFAM" id="SSF53649">
    <property type="entry name" value="Alkaline phosphatase-like"/>
    <property type="match status" value="1"/>
</dbReference>
<feature type="signal peptide" evidence="5">
    <location>
        <begin position="1"/>
        <end position="21"/>
    </location>
</feature>
<reference evidence="7 8" key="1">
    <citation type="submission" date="2019-02" db="EMBL/GenBank/DDBJ databases">
        <title>Deep-cultivation of Planctomycetes and their phenomic and genomic characterization uncovers novel biology.</title>
        <authorList>
            <person name="Wiegand S."/>
            <person name="Jogler M."/>
            <person name="Boedeker C."/>
            <person name="Pinto D."/>
            <person name="Vollmers J."/>
            <person name="Rivas-Marin E."/>
            <person name="Kohn T."/>
            <person name="Peeters S.H."/>
            <person name="Heuer A."/>
            <person name="Rast P."/>
            <person name="Oberbeckmann S."/>
            <person name="Bunk B."/>
            <person name="Jeske O."/>
            <person name="Meyerdierks A."/>
            <person name="Storesund J.E."/>
            <person name="Kallscheuer N."/>
            <person name="Luecker S."/>
            <person name="Lage O.M."/>
            <person name="Pohl T."/>
            <person name="Merkel B.J."/>
            <person name="Hornburger P."/>
            <person name="Mueller R.-W."/>
            <person name="Bruemmer F."/>
            <person name="Labrenz M."/>
            <person name="Spormann A.M."/>
            <person name="Op Den Camp H."/>
            <person name="Overmann J."/>
            <person name="Amann R."/>
            <person name="Jetten M.S.M."/>
            <person name="Mascher T."/>
            <person name="Medema M.H."/>
            <person name="Devos D.P."/>
            <person name="Kaster A.-K."/>
            <person name="Ovreas L."/>
            <person name="Rohde M."/>
            <person name="Galperin M.Y."/>
            <person name="Jogler C."/>
        </authorList>
    </citation>
    <scope>NUCLEOTIDE SEQUENCE [LARGE SCALE GENOMIC DNA]</scope>
    <source>
        <strain evidence="7 8">CA13</strain>
    </source>
</reference>
<dbReference type="PROSITE" id="PS00149">
    <property type="entry name" value="SULFATASE_2"/>
    <property type="match status" value="1"/>
</dbReference>
<evidence type="ECO:0000256" key="3">
    <source>
        <dbReference type="ARBA" id="ARBA00022801"/>
    </source>
</evidence>
<dbReference type="Gene3D" id="3.40.720.10">
    <property type="entry name" value="Alkaline Phosphatase, subunit A"/>
    <property type="match status" value="1"/>
</dbReference>
<keyword evidence="8" id="KW-1185">Reference proteome</keyword>
<dbReference type="GO" id="GO:0004065">
    <property type="term" value="F:arylsulfatase activity"/>
    <property type="evidence" value="ECO:0007669"/>
    <property type="project" value="UniProtKB-EC"/>
</dbReference>
<keyword evidence="4" id="KW-0106">Calcium</keyword>
<feature type="chain" id="PRO_5022904545" evidence="5">
    <location>
        <begin position="22"/>
        <end position="544"/>
    </location>
</feature>
<dbReference type="InterPro" id="IPR017850">
    <property type="entry name" value="Alkaline_phosphatase_core_sf"/>
</dbReference>
<dbReference type="EMBL" id="SJPJ01000001">
    <property type="protein sequence ID" value="TWT79485.1"/>
    <property type="molecule type" value="Genomic_DNA"/>
</dbReference>
<dbReference type="RefSeq" id="WP_146394694.1">
    <property type="nucleotide sequence ID" value="NZ_SJPJ01000001.1"/>
</dbReference>
<dbReference type="GO" id="GO:0046872">
    <property type="term" value="F:metal ion binding"/>
    <property type="evidence" value="ECO:0007669"/>
    <property type="project" value="UniProtKB-KW"/>
</dbReference>
<evidence type="ECO:0000259" key="6">
    <source>
        <dbReference type="Pfam" id="PF00884"/>
    </source>
</evidence>
<dbReference type="InterPro" id="IPR024607">
    <property type="entry name" value="Sulfatase_CS"/>
</dbReference>
<proteinExistence type="inferred from homology"/>
<dbReference type="OrthoDB" id="9803751at2"/>
<sequence length="544" mass="59794" precursor="true">MKRFLSLLLVFALAVDSFAAAANASGRRPNILLVMADDMGWTDLGRFGSEIATPNLDRLAKRGLTFTDFHVSVSCSPTRSMLLSGNDNHIVGLGNMGELLTEHQKGRPGYEGYLNDRVVSLAETLLAGGYHTYMAGKWHLGHKKGNLPFDRGFERTFSLLVGGASHWGDRLGLLPSDDPAEYSKNGAYLEELPENFYSSRSYADFLMESIRSNQGDGKPFLAYLAFTAPHDPVHVPEPWLSKYRGKYDQGYGLLKKQRWEAAKKLGIVPQDAELAAVHPLLKEWSELSDDERAMEARGMEVYAGMLEAMDYHYGRVIDFLKDIGEYENTIVIFLSDNGPNPWYSDEYPGAADPSFKDQFDNRLENIGHPRSNYAYGIGFGSASAGPLNKFKMTVGEGGIRSPFLIAGPGVKGGRQIDAFAYVTDVMPTILELASVSQLPKFKGSTMEPMRGRSLVGLLDGSSKAVYGPEEFVGGEMGGGKWMRQGDLKAVIVPKPYGTGEWSLHDVAKDPGEAKDLSADMPERLNQLMAAWNDYAKEVGIVPAE</sequence>
<comment type="similarity">
    <text evidence="1">Belongs to the sulfatase family.</text>
</comment>
<gene>
    <name evidence="7" type="primary">atsA_12</name>
    <name evidence="7" type="ORF">CA13_08870</name>
</gene>
<evidence type="ECO:0000256" key="1">
    <source>
        <dbReference type="ARBA" id="ARBA00008779"/>
    </source>
</evidence>